<accession>A0A4D6XLT1</accession>
<dbReference type="InterPro" id="IPR024524">
    <property type="entry name" value="DUF3800"/>
</dbReference>
<sequence>MTHYVAYLDEFGHVGQYVSRNHPQFRTSPVFGLGGVLLPAEEVREFAIFFYQLKCQLLAWDIDNDNPRDLPAYQWEKKGSKLFTTRNITKYRALRQATFRMLNRINKVGGHVIYGGEHKACLPPPHNPTATFKRQLLQAVRTIDRFCAKTDSTFMLLLDEQRAGNEWRERNVEACTLAMFEDSAEKCRSLIEPPLQGESHLFQTLQCADWLCGLIGRLMALAVSPEEYPDWEPFDRYFSTRIAHVALPGSGLQGQPVVPPLVEAATAELQA</sequence>
<dbReference type="EMBL" id="CP039371">
    <property type="protein sequence ID" value="QCI14941.1"/>
    <property type="molecule type" value="Genomic_DNA"/>
</dbReference>
<organism evidence="1 2">
    <name type="scientific">Pseudomonas putida</name>
    <name type="common">Arthrobacter siderocapsulatus</name>
    <dbReference type="NCBI Taxonomy" id="303"/>
    <lineage>
        <taxon>Bacteria</taxon>
        <taxon>Pseudomonadati</taxon>
        <taxon>Pseudomonadota</taxon>
        <taxon>Gammaproteobacteria</taxon>
        <taxon>Pseudomonadales</taxon>
        <taxon>Pseudomonadaceae</taxon>
        <taxon>Pseudomonas</taxon>
    </lineage>
</organism>
<dbReference type="AlphaFoldDB" id="A0A4D6XLT1"/>
<dbReference type="Proteomes" id="UP000298551">
    <property type="component" value="Chromosome"/>
</dbReference>
<proteinExistence type="predicted"/>
<reference evidence="2" key="1">
    <citation type="submission" date="2019-04" db="EMBL/GenBank/DDBJ databases">
        <title>Genome sequence of Pseudomonas putida 1290, an auxin catabolizing strain.</title>
        <authorList>
            <person name="Laird T.S."/>
            <person name="Leveau J.H.J."/>
        </authorList>
    </citation>
    <scope>NUCLEOTIDE SEQUENCE [LARGE SCALE GENOMIC DNA]</scope>
    <source>
        <strain evidence="2">1290</strain>
    </source>
</reference>
<dbReference type="OrthoDB" id="4402049at2"/>
<dbReference type="Pfam" id="PF12686">
    <property type="entry name" value="DUF3800"/>
    <property type="match status" value="1"/>
</dbReference>
<protein>
    <submittedName>
        <fullName evidence="1">DUF3800 domain-containing protein</fullName>
    </submittedName>
</protein>
<evidence type="ECO:0000313" key="2">
    <source>
        <dbReference type="Proteomes" id="UP000298551"/>
    </source>
</evidence>
<gene>
    <name evidence="1" type="ORF">E6B08_27885</name>
</gene>
<dbReference type="RefSeq" id="WP_136916916.1">
    <property type="nucleotide sequence ID" value="NZ_CP039371.1"/>
</dbReference>
<evidence type="ECO:0000313" key="1">
    <source>
        <dbReference type="EMBL" id="QCI14941.1"/>
    </source>
</evidence>
<name>A0A4D6XLT1_PSEPU</name>